<organism evidence="5 6">
    <name type="scientific">Electrophorus electricus</name>
    <name type="common">Electric eel</name>
    <name type="synonym">Gymnotus electricus</name>
    <dbReference type="NCBI Taxonomy" id="8005"/>
    <lineage>
        <taxon>Eukaryota</taxon>
        <taxon>Metazoa</taxon>
        <taxon>Chordata</taxon>
        <taxon>Craniata</taxon>
        <taxon>Vertebrata</taxon>
        <taxon>Euteleostomi</taxon>
        <taxon>Actinopterygii</taxon>
        <taxon>Neopterygii</taxon>
        <taxon>Teleostei</taxon>
        <taxon>Ostariophysi</taxon>
        <taxon>Gymnotiformes</taxon>
        <taxon>Gymnotoidei</taxon>
        <taxon>Gymnotidae</taxon>
        <taxon>Electrophorus</taxon>
    </lineage>
</organism>
<reference evidence="5" key="5">
    <citation type="submission" date="2025-09" db="UniProtKB">
        <authorList>
            <consortium name="Ensembl"/>
        </authorList>
    </citation>
    <scope>IDENTIFICATION</scope>
</reference>
<evidence type="ECO:0000256" key="3">
    <source>
        <dbReference type="SAM" id="SignalP"/>
    </source>
</evidence>
<reference evidence="6" key="1">
    <citation type="journal article" date="2014" name="Science">
        <title>Nonhuman genetics. Genomic basis for the convergent evolution of electric organs.</title>
        <authorList>
            <person name="Gallant J.R."/>
            <person name="Traeger L.L."/>
            <person name="Volkening J.D."/>
            <person name="Moffett H."/>
            <person name="Chen P.H."/>
            <person name="Novina C.D."/>
            <person name="Phillips G.N.Jr."/>
            <person name="Anand R."/>
            <person name="Wells G.B."/>
            <person name="Pinch M."/>
            <person name="Guth R."/>
            <person name="Unguez G.A."/>
            <person name="Albert J.S."/>
            <person name="Zakon H.H."/>
            <person name="Samanta M.P."/>
            <person name="Sussman M.R."/>
        </authorList>
    </citation>
    <scope>NUCLEOTIDE SEQUENCE [LARGE SCALE GENOMIC DNA]</scope>
</reference>
<dbReference type="PANTHER" id="PTHR36191">
    <property type="entry name" value="ENDO/EXONUCLEASE/PHOSPHATASE DOMAIN-CONTAINING PROTEIN-RELATED"/>
    <property type="match status" value="1"/>
</dbReference>
<sequence>FIRSCWLLLIIKLIFNFYLSMTVALNSPSYDPCNDYVSLDQPWRANNATGLGICDMNFNWNGWYRLLYNGMDIRMAESCVDVYRCGTFYTLWLNGPHPQIEDGVVTRLVCANAGSDCCFFRSNPIQVKACPGNFFVYEIVSPMFCNMAYCTGMTFILNIFFISF</sequence>
<protein>
    <recommendedName>
        <fullName evidence="4">UMOD/GP2/OIT3-like D8C domain-containing protein</fullName>
    </recommendedName>
</protein>
<feature type="chain" id="PRO_5044328035" description="UMOD/GP2/OIT3-like D8C domain-containing protein" evidence="3">
    <location>
        <begin position="25"/>
        <end position="164"/>
    </location>
</feature>
<dbReference type="OMA" id="TYCADIS"/>
<dbReference type="InterPro" id="IPR057774">
    <property type="entry name" value="D8C_UMOD/GP2/OIT3-like"/>
</dbReference>
<feature type="signal peptide" evidence="3">
    <location>
        <begin position="1"/>
        <end position="24"/>
    </location>
</feature>
<dbReference type="GeneTree" id="ENSGT00940000156038"/>
<dbReference type="AlphaFoldDB" id="A0A4W4GJ04"/>
<evidence type="ECO:0000259" key="4">
    <source>
        <dbReference type="Pfam" id="PF23283"/>
    </source>
</evidence>
<dbReference type="Proteomes" id="UP000314983">
    <property type="component" value="Chromosome 4"/>
</dbReference>
<proteinExistence type="predicted"/>
<reference evidence="5" key="4">
    <citation type="submission" date="2025-08" db="UniProtKB">
        <authorList>
            <consortium name="Ensembl"/>
        </authorList>
    </citation>
    <scope>IDENTIFICATION</scope>
</reference>
<evidence type="ECO:0000313" key="6">
    <source>
        <dbReference type="Proteomes" id="UP000314983"/>
    </source>
</evidence>
<keyword evidence="1 3" id="KW-0732">Signal</keyword>
<dbReference type="Ensembl" id="ENSEEET00000038575.2">
    <property type="protein sequence ID" value="ENSEEEP00000038133.2"/>
    <property type="gene ID" value="ENSEEEG00000018118.2"/>
</dbReference>
<reference evidence="5" key="3">
    <citation type="submission" date="2020-05" db="EMBL/GenBank/DDBJ databases">
        <title>Electrophorus electricus (electric eel) genome, fEleEle1, primary haplotype.</title>
        <authorList>
            <person name="Myers G."/>
            <person name="Meyer A."/>
            <person name="Fedrigo O."/>
            <person name="Formenti G."/>
            <person name="Rhie A."/>
            <person name="Tracey A."/>
            <person name="Sims Y."/>
            <person name="Jarvis E.D."/>
        </authorList>
    </citation>
    <scope>NUCLEOTIDE SEQUENCE [LARGE SCALE GENOMIC DNA]</scope>
</reference>
<dbReference type="STRING" id="8005.ENSEEEP00000038133"/>
<dbReference type="PANTHER" id="PTHR36191:SF4">
    <property type="entry name" value="VWFD DOMAIN-CONTAINING PROTEIN"/>
    <property type="match status" value="1"/>
</dbReference>
<evidence type="ECO:0000313" key="5">
    <source>
        <dbReference type="Ensembl" id="ENSEEEP00000038133.2"/>
    </source>
</evidence>
<reference evidence="6" key="2">
    <citation type="journal article" date="2017" name="Sci. Adv.">
        <title>A tail of two voltages: Proteomic comparison of the three electric organs of the electric eel.</title>
        <authorList>
            <person name="Traeger L.L."/>
            <person name="Sabat G."/>
            <person name="Barrett-Wilt G.A."/>
            <person name="Wells G.B."/>
            <person name="Sussman M.R."/>
        </authorList>
    </citation>
    <scope>NUCLEOTIDE SEQUENCE [LARGE SCALE GENOMIC DNA]</scope>
</reference>
<evidence type="ECO:0000256" key="1">
    <source>
        <dbReference type="ARBA" id="ARBA00022729"/>
    </source>
</evidence>
<accession>A0A4W4GJ04</accession>
<evidence type="ECO:0000256" key="2">
    <source>
        <dbReference type="ARBA" id="ARBA00023157"/>
    </source>
</evidence>
<feature type="domain" description="UMOD/GP2/OIT3-like D8C" evidence="4">
    <location>
        <begin position="64"/>
        <end position="151"/>
    </location>
</feature>
<keyword evidence="2" id="KW-1015">Disulfide bond</keyword>
<keyword evidence="6" id="KW-1185">Reference proteome</keyword>
<name>A0A4W4GJ04_ELEEL</name>
<dbReference type="Pfam" id="PF23283">
    <property type="entry name" value="D8C_UMOD"/>
    <property type="match status" value="1"/>
</dbReference>